<dbReference type="InterPro" id="IPR010541">
    <property type="entry name" value="Prp3_C"/>
</dbReference>
<gene>
    <name evidence="2" type="ORF">Dda_8157</name>
</gene>
<protein>
    <recommendedName>
        <fullName evidence="1">Small nuclear ribonucleoprotein Prp3 C-terminal domain-containing protein</fullName>
    </recommendedName>
</protein>
<organism evidence="2 3">
    <name type="scientific">Drechslerella dactyloides</name>
    <name type="common">Nematode-trapping fungus</name>
    <name type="synonym">Arthrobotrys dactyloides</name>
    <dbReference type="NCBI Taxonomy" id="74499"/>
    <lineage>
        <taxon>Eukaryota</taxon>
        <taxon>Fungi</taxon>
        <taxon>Dikarya</taxon>
        <taxon>Ascomycota</taxon>
        <taxon>Pezizomycotina</taxon>
        <taxon>Orbiliomycetes</taxon>
        <taxon>Orbiliales</taxon>
        <taxon>Orbiliaceae</taxon>
        <taxon>Drechslerella</taxon>
    </lineage>
</organism>
<proteinExistence type="predicted"/>
<accession>A0AAD6IRH7</accession>
<name>A0AAD6IRH7_DREDA</name>
<keyword evidence="3" id="KW-1185">Reference proteome</keyword>
<feature type="domain" description="Small nuclear ribonucleoprotein Prp3 C-terminal" evidence="1">
    <location>
        <begin position="9"/>
        <end position="77"/>
    </location>
</feature>
<dbReference type="InterPro" id="IPR059181">
    <property type="entry name" value="RWDD2A-B_C"/>
</dbReference>
<reference evidence="2" key="1">
    <citation type="submission" date="2023-01" db="EMBL/GenBank/DDBJ databases">
        <title>The chitinases involved in constricting ring structure development in the nematode-trapping fungus Drechslerella dactyloides.</title>
        <authorList>
            <person name="Wang R."/>
            <person name="Zhang L."/>
            <person name="Tang P."/>
            <person name="Li S."/>
            <person name="Liang L."/>
        </authorList>
    </citation>
    <scope>NUCLEOTIDE SEQUENCE</scope>
    <source>
        <strain evidence="2">YMF1.00031</strain>
    </source>
</reference>
<sequence length="130" mass="14800">MPTTWTKVLFLFHHIRSRHKRELIRSLAEQLRITGICKPGLPGLLYVEGEDAALQAYIKRIKRMRWQSVEVRRKETETLDDRPSSLDKARKLAGPFGVIEVDSSKAMSERLRSAGLADFLRKAMKGPGAL</sequence>
<comment type="caution">
    <text evidence="2">The sequence shown here is derived from an EMBL/GenBank/DDBJ whole genome shotgun (WGS) entry which is preliminary data.</text>
</comment>
<dbReference type="Pfam" id="PF06544">
    <property type="entry name" value="Prp3_C"/>
    <property type="match status" value="1"/>
</dbReference>
<dbReference type="Proteomes" id="UP001221413">
    <property type="component" value="Unassembled WGS sequence"/>
</dbReference>
<dbReference type="PANTHER" id="PTHR15955:SF8">
    <property type="entry name" value="RWD DOMAIN-CONTAINING PROTEIN 2B-RELATED"/>
    <property type="match status" value="1"/>
</dbReference>
<dbReference type="InterPro" id="IPR017359">
    <property type="entry name" value="Phi-like"/>
</dbReference>
<dbReference type="AlphaFoldDB" id="A0AAD6IRH7"/>
<evidence type="ECO:0000313" key="2">
    <source>
        <dbReference type="EMBL" id="KAJ6257268.1"/>
    </source>
</evidence>
<dbReference type="EMBL" id="JAQGDS010000011">
    <property type="protein sequence ID" value="KAJ6257268.1"/>
    <property type="molecule type" value="Genomic_DNA"/>
</dbReference>
<evidence type="ECO:0000259" key="1">
    <source>
        <dbReference type="Pfam" id="PF06544"/>
    </source>
</evidence>
<dbReference type="CDD" id="cd24163">
    <property type="entry name" value="RWDD2_C"/>
    <property type="match status" value="1"/>
</dbReference>
<dbReference type="PANTHER" id="PTHR15955">
    <property type="entry name" value="RWD DOMAIN CONTAINING PROTEIN 2"/>
    <property type="match status" value="1"/>
</dbReference>
<evidence type="ECO:0000313" key="3">
    <source>
        <dbReference type="Proteomes" id="UP001221413"/>
    </source>
</evidence>